<dbReference type="Pfam" id="PF13489">
    <property type="entry name" value="Methyltransf_23"/>
    <property type="match status" value="1"/>
</dbReference>
<dbReference type="InterPro" id="IPR029063">
    <property type="entry name" value="SAM-dependent_MTases_sf"/>
</dbReference>
<sequence length="272" mass="30626">VKNIFETINACRICDSVESLDILNLGEQPPANSLYKVGENSPPSVPLRLVFCKECSTVQLGEDVDPEYLFGEYLWTTGTSDTAIKYSEQFTKKALNHINQLDNKPFVVEVASNDGTFLMRFQETDCKVLGIDPATNIAEIASKNGILTQVEFFSESLAQQLLDEHGTADIVYARNVIPHVKEVHSVISGIRILLGESGVGIIEFHNAALILEQLHYDYIYHEHLFYYTLTTIDYLLKKYDLSIFDISESPISGGSWVVYFSKQEREKTEALI</sequence>
<dbReference type="PANTHER" id="PTHR43861">
    <property type="entry name" value="TRANS-ACONITATE 2-METHYLTRANSFERASE-RELATED"/>
    <property type="match status" value="1"/>
</dbReference>
<feature type="domain" description="Methyltransferase putative zinc binding" evidence="1">
    <location>
        <begin position="11"/>
        <end position="70"/>
    </location>
</feature>
<dbReference type="Pfam" id="PF08421">
    <property type="entry name" value="Methyltransf_13"/>
    <property type="match status" value="1"/>
</dbReference>
<gene>
    <name evidence="2" type="ORF">METZ01_LOCUS342002</name>
</gene>
<dbReference type="Gene3D" id="3.40.50.150">
    <property type="entry name" value="Vaccinia Virus protein VP39"/>
    <property type="match status" value="1"/>
</dbReference>
<dbReference type="EMBL" id="UINC01117014">
    <property type="protein sequence ID" value="SVC89148.1"/>
    <property type="molecule type" value="Genomic_DNA"/>
</dbReference>
<organism evidence="2">
    <name type="scientific">marine metagenome</name>
    <dbReference type="NCBI Taxonomy" id="408172"/>
    <lineage>
        <taxon>unclassified sequences</taxon>
        <taxon>metagenomes</taxon>
        <taxon>ecological metagenomes</taxon>
    </lineage>
</organism>
<dbReference type="AlphaFoldDB" id="A0A382QWA3"/>
<name>A0A382QWA3_9ZZZZ</name>
<dbReference type="SUPFAM" id="SSF53335">
    <property type="entry name" value="S-adenosyl-L-methionine-dependent methyltransferases"/>
    <property type="match status" value="1"/>
</dbReference>
<proteinExistence type="predicted"/>
<feature type="non-terminal residue" evidence="2">
    <location>
        <position position="272"/>
    </location>
</feature>
<dbReference type="Gene3D" id="6.20.50.110">
    <property type="entry name" value="Methyltransferase, zinc-binding domain"/>
    <property type="match status" value="1"/>
</dbReference>
<evidence type="ECO:0000259" key="1">
    <source>
        <dbReference type="Pfam" id="PF08421"/>
    </source>
</evidence>
<protein>
    <recommendedName>
        <fullName evidence="1">Methyltransferase putative zinc binding domain-containing protein</fullName>
    </recommendedName>
</protein>
<dbReference type="PANTHER" id="PTHR43861:SF5">
    <property type="entry name" value="BLL5978 PROTEIN"/>
    <property type="match status" value="1"/>
</dbReference>
<evidence type="ECO:0000313" key="2">
    <source>
        <dbReference type="EMBL" id="SVC89148.1"/>
    </source>
</evidence>
<feature type="non-terminal residue" evidence="2">
    <location>
        <position position="1"/>
    </location>
</feature>
<dbReference type="InterPro" id="IPR038576">
    <property type="entry name" value="Methyltransf_Zn-bd_dom_put_sf"/>
</dbReference>
<dbReference type="CDD" id="cd02440">
    <property type="entry name" value="AdoMet_MTases"/>
    <property type="match status" value="1"/>
</dbReference>
<dbReference type="InterPro" id="IPR013630">
    <property type="entry name" value="Methyltransf_Zn-bd_dom_put"/>
</dbReference>
<accession>A0A382QWA3</accession>
<reference evidence="2" key="1">
    <citation type="submission" date="2018-05" db="EMBL/GenBank/DDBJ databases">
        <authorList>
            <person name="Lanie J.A."/>
            <person name="Ng W.-L."/>
            <person name="Kazmierczak K.M."/>
            <person name="Andrzejewski T.M."/>
            <person name="Davidsen T.M."/>
            <person name="Wayne K.J."/>
            <person name="Tettelin H."/>
            <person name="Glass J.I."/>
            <person name="Rusch D."/>
            <person name="Podicherti R."/>
            <person name="Tsui H.-C.T."/>
            <person name="Winkler M.E."/>
        </authorList>
    </citation>
    <scope>NUCLEOTIDE SEQUENCE</scope>
</reference>